<keyword evidence="1 2" id="KW-0690">Ribosome biogenesis</keyword>
<dbReference type="Proteomes" id="UP000199227">
    <property type="component" value="Unassembled WGS sequence"/>
</dbReference>
<comment type="similarity">
    <text evidence="2">Belongs to the RbfA family.</text>
</comment>
<dbReference type="EMBL" id="FOXB01000004">
    <property type="protein sequence ID" value="SFP00670.1"/>
    <property type="molecule type" value="Genomic_DNA"/>
</dbReference>
<accession>A0A1I5LTR5</accession>
<dbReference type="Pfam" id="PF02033">
    <property type="entry name" value="RBFA"/>
    <property type="match status" value="1"/>
</dbReference>
<keyword evidence="2" id="KW-0963">Cytoplasm</keyword>
<proteinExistence type="inferred from homology"/>
<name>A0A1I5LTR5_9BACT</name>
<dbReference type="HAMAP" id="MF_00003">
    <property type="entry name" value="RbfA"/>
    <property type="match status" value="1"/>
</dbReference>
<evidence type="ECO:0000256" key="1">
    <source>
        <dbReference type="ARBA" id="ARBA00022517"/>
    </source>
</evidence>
<keyword evidence="4" id="KW-1185">Reference proteome</keyword>
<dbReference type="InterPro" id="IPR023799">
    <property type="entry name" value="RbfA_dom_sf"/>
</dbReference>
<reference evidence="3 4" key="1">
    <citation type="submission" date="2016-10" db="EMBL/GenBank/DDBJ databases">
        <authorList>
            <person name="de Groot N.N."/>
        </authorList>
    </citation>
    <scope>NUCLEOTIDE SEQUENCE [LARGE SCALE GENOMIC DNA]</scope>
    <source>
        <strain evidence="3 4">EP1-55-1</strain>
    </source>
</reference>
<evidence type="ECO:0000313" key="3">
    <source>
        <dbReference type="EMBL" id="SFP00670.1"/>
    </source>
</evidence>
<dbReference type="GO" id="GO:0005737">
    <property type="term" value="C:cytoplasm"/>
    <property type="evidence" value="ECO:0007669"/>
    <property type="project" value="UniProtKB-SubCell"/>
</dbReference>
<dbReference type="SUPFAM" id="SSF89919">
    <property type="entry name" value="Ribosome-binding factor A, RbfA"/>
    <property type="match status" value="1"/>
</dbReference>
<comment type="subcellular location">
    <subcellularLocation>
        <location evidence="2">Cytoplasm</location>
    </subcellularLocation>
</comment>
<protein>
    <recommendedName>
        <fullName evidence="2">Ribosome-binding factor A</fullName>
    </recommendedName>
</protein>
<dbReference type="InterPro" id="IPR000238">
    <property type="entry name" value="RbfA"/>
</dbReference>
<evidence type="ECO:0000256" key="2">
    <source>
        <dbReference type="HAMAP-Rule" id="MF_00003"/>
    </source>
</evidence>
<dbReference type="InterPro" id="IPR015946">
    <property type="entry name" value="KH_dom-like_a/b"/>
</dbReference>
<dbReference type="NCBIfam" id="NF001806">
    <property type="entry name" value="PRK00521.3-4"/>
    <property type="match status" value="1"/>
</dbReference>
<comment type="function">
    <text evidence="2">One of several proteins that assist in the late maturation steps of the functional core of the 30S ribosomal subunit. Associates with free 30S ribosomal subunits (but not with 30S subunits that are part of 70S ribosomes or polysomes). Required for efficient processing of 16S rRNA. May interact with the 5'-terminal helix region of 16S rRNA.</text>
</comment>
<organism evidence="3 4">
    <name type="scientific">Hydrogenimonas thermophila</name>
    <dbReference type="NCBI Taxonomy" id="223786"/>
    <lineage>
        <taxon>Bacteria</taxon>
        <taxon>Pseudomonadati</taxon>
        <taxon>Campylobacterota</taxon>
        <taxon>Epsilonproteobacteria</taxon>
        <taxon>Campylobacterales</taxon>
        <taxon>Hydrogenimonadaceae</taxon>
        <taxon>Hydrogenimonas</taxon>
    </lineage>
</organism>
<dbReference type="Gene3D" id="3.30.300.20">
    <property type="match status" value="1"/>
</dbReference>
<dbReference type="AlphaFoldDB" id="A0A1I5LTR5"/>
<comment type="subunit">
    <text evidence="2">Monomer. Binds 30S ribosomal subunits, but not 50S ribosomal subunits or 70S ribosomes.</text>
</comment>
<dbReference type="GO" id="GO:0030490">
    <property type="term" value="P:maturation of SSU-rRNA"/>
    <property type="evidence" value="ECO:0007669"/>
    <property type="project" value="UniProtKB-UniRule"/>
</dbReference>
<gene>
    <name evidence="2" type="primary">rbfA</name>
    <name evidence="3" type="ORF">SAMN05216234_1044</name>
</gene>
<evidence type="ECO:0000313" key="4">
    <source>
        <dbReference type="Proteomes" id="UP000199227"/>
    </source>
</evidence>
<dbReference type="RefSeq" id="WP_092910666.1">
    <property type="nucleotide sequence ID" value="NZ_CP136592.1"/>
</dbReference>
<dbReference type="NCBIfam" id="TIGR00082">
    <property type="entry name" value="rbfA"/>
    <property type="match status" value="1"/>
</dbReference>
<dbReference type="OrthoDB" id="5339518at2"/>
<dbReference type="STRING" id="223786.SAMN05216234_1044"/>
<sequence length="119" mass="13728">MTPEEIKRKRANSILRELIPEALSGLADEQLRGLTVTEVVCSKGRSDADVYLDPTGIDEDEQRVILKKLKKVTRGLEAYCLKAEGWYKSPKFHFKFDQELDRVKRMDELFAKIEKELNG</sequence>